<accession>A0A9W8B1N6</accession>
<dbReference type="PANTHER" id="PTHR23137:SF6">
    <property type="entry name" value="VESICLE TRANSPORT PROTEIN"/>
    <property type="match status" value="1"/>
</dbReference>
<feature type="transmembrane region" description="Helical" evidence="8">
    <location>
        <begin position="102"/>
        <end position="121"/>
    </location>
</feature>
<keyword evidence="8" id="KW-0333">Golgi apparatus</keyword>
<reference evidence="9" key="1">
    <citation type="submission" date="2022-07" db="EMBL/GenBank/DDBJ databases">
        <title>Phylogenomic reconstructions and comparative analyses of Kickxellomycotina fungi.</title>
        <authorList>
            <person name="Reynolds N.K."/>
            <person name="Stajich J.E."/>
            <person name="Barry K."/>
            <person name="Grigoriev I.V."/>
            <person name="Crous P."/>
            <person name="Smith M.E."/>
        </authorList>
    </citation>
    <scope>NUCLEOTIDE SEQUENCE</scope>
    <source>
        <strain evidence="9">RSA 567</strain>
    </source>
</reference>
<organism evidence="9 10">
    <name type="scientific">Dimargaris verticillata</name>
    <dbReference type="NCBI Taxonomy" id="2761393"/>
    <lineage>
        <taxon>Eukaryota</taxon>
        <taxon>Fungi</taxon>
        <taxon>Fungi incertae sedis</taxon>
        <taxon>Zoopagomycota</taxon>
        <taxon>Kickxellomycotina</taxon>
        <taxon>Dimargaritomycetes</taxon>
        <taxon>Dimargaritales</taxon>
        <taxon>Dimargaritaceae</taxon>
        <taxon>Dimargaris</taxon>
    </lineage>
</organism>
<sequence>MSFNVNMPKITPDMQSGGLKLEDENKSALADYFSLSRTQRMYAFGGCLVLGFVLCIMSMVMLGFMRMAAFAVFYTLGNLIALLGTMFLVGPMRQLKLAIQPVRLAATIIFLAAMAVTLVAALVIGSVVLSVIMVVIQFCALVWYCASYIPFGRKVIQNVCGACLK</sequence>
<name>A0A9W8B1N6_9FUNG</name>
<evidence type="ECO:0000256" key="7">
    <source>
        <dbReference type="ARBA" id="ARBA00025800"/>
    </source>
</evidence>
<evidence type="ECO:0000313" key="10">
    <source>
        <dbReference type="Proteomes" id="UP001151582"/>
    </source>
</evidence>
<keyword evidence="4 8" id="KW-0653">Protein transport</keyword>
<dbReference type="Proteomes" id="UP001151582">
    <property type="component" value="Unassembled WGS sequence"/>
</dbReference>
<comment type="caution">
    <text evidence="9">The sequence shown here is derived from an EMBL/GenBank/DDBJ whole genome shotgun (WGS) entry which is preliminary data.</text>
</comment>
<evidence type="ECO:0000256" key="5">
    <source>
        <dbReference type="ARBA" id="ARBA00022989"/>
    </source>
</evidence>
<evidence type="ECO:0000256" key="8">
    <source>
        <dbReference type="RuleBase" id="RU363111"/>
    </source>
</evidence>
<dbReference type="Pfam" id="PF04178">
    <property type="entry name" value="Got1"/>
    <property type="match status" value="1"/>
</dbReference>
<dbReference type="InterPro" id="IPR007305">
    <property type="entry name" value="Vesicle_transpt_Got1/SFT2"/>
</dbReference>
<gene>
    <name evidence="9" type="ORF">H4R34_003776</name>
</gene>
<evidence type="ECO:0000256" key="6">
    <source>
        <dbReference type="ARBA" id="ARBA00023136"/>
    </source>
</evidence>
<dbReference type="OrthoDB" id="73614at2759"/>
<evidence type="ECO:0000256" key="2">
    <source>
        <dbReference type="ARBA" id="ARBA00022448"/>
    </source>
</evidence>
<evidence type="ECO:0000256" key="3">
    <source>
        <dbReference type="ARBA" id="ARBA00022692"/>
    </source>
</evidence>
<dbReference type="PANTHER" id="PTHR23137">
    <property type="entry name" value="VESICLE TRANSPORT PROTEIN-RELATED"/>
    <property type="match status" value="1"/>
</dbReference>
<keyword evidence="2 8" id="KW-0813">Transport</keyword>
<keyword evidence="3 8" id="KW-0812">Transmembrane</keyword>
<comment type="subcellular location">
    <subcellularLocation>
        <location evidence="8">Golgi apparatus membrane</location>
        <topology evidence="8">Multi-pass membrane protein</topology>
    </subcellularLocation>
    <subcellularLocation>
        <location evidence="1">Membrane</location>
        <topology evidence="1">Multi-pass membrane protein</topology>
    </subcellularLocation>
</comment>
<proteinExistence type="inferred from homology"/>
<protein>
    <recommendedName>
        <fullName evidence="8">Protein transport protein SFT2</fullName>
    </recommendedName>
</protein>
<feature type="transmembrane region" description="Helical" evidence="8">
    <location>
        <begin position="71"/>
        <end position="90"/>
    </location>
</feature>
<dbReference type="EMBL" id="JANBQB010000385">
    <property type="protein sequence ID" value="KAJ1976964.1"/>
    <property type="molecule type" value="Genomic_DNA"/>
</dbReference>
<comment type="similarity">
    <text evidence="7 8">Belongs to the SFT2 family.</text>
</comment>
<feature type="transmembrane region" description="Helical" evidence="8">
    <location>
        <begin position="42"/>
        <end position="65"/>
    </location>
</feature>
<dbReference type="InterPro" id="IPR011691">
    <property type="entry name" value="Vesicle_transpt_SFT2"/>
</dbReference>
<keyword evidence="6 8" id="KW-0472">Membrane</keyword>
<dbReference type="GO" id="GO:0016192">
    <property type="term" value="P:vesicle-mediated transport"/>
    <property type="evidence" value="ECO:0007669"/>
    <property type="project" value="InterPro"/>
</dbReference>
<keyword evidence="10" id="KW-1185">Reference proteome</keyword>
<evidence type="ECO:0000313" key="9">
    <source>
        <dbReference type="EMBL" id="KAJ1976964.1"/>
    </source>
</evidence>
<evidence type="ECO:0000256" key="1">
    <source>
        <dbReference type="ARBA" id="ARBA00004141"/>
    </source>
</evidence>
<comment type="function">
    <text evidence="8">Nonessential protein required for the fusion of transport vesicles derived from the endocytic pathway with the Golgi complex.</text>
</comment>
<dbReference type="GO" id="GO:0000139">
    <property type="term" value="C:Golgi membrane"/>
    <property type="evidence" value="ECO:0007669"/>
    <property type="project" value="UniProtKB-SubCell"/>
</dbReference>
<dbReference type="AlphaFoldDB" id="A0A9W8B1N6"/>
<dbReference type="GO" id="GO:0015031">
    <property type="term" value="P:protein transport"/>
    <property type="evidence" value="ECO:0007669"/>
    <property type="project" value="UniProtKB-KW"/>
</dbReference>
<evidence type="ECO:0000256" key="4">
    <source>
        <dbReference type="ARBA" id="ARBA00022927"/>
    </source>
</evidence>
<feature type="transmembrane region" description="Helical" evidence="8">
    <location>
        <begin position="127"/>
        <end position="146"/>
    </location>
</feature>
<keyword evidence="5 8" id="KW-1133">Transmembrane helix</keyword>